<reference evidence="3" key="3">
    <citation type="submission" date="2025-08" db="UniProtKB">
        <authorList>
            <consortium name="RefSeq"/>
        </authorList>
    </citation>
    <scope>IDENTIFICATION</scope>
    <source>
        <strain evidence="3">NI907</strain>
    </source>
</reference>
<dbReference type="RefSeq" id="XP_030979475.1">
    <property type="nucleotide sequence ID" value="XM_031130462.1"/>
</dbReference>
<feature type="chain" id="PRO_5027775056" evidence="1">
    <location>
        <begin position="20"/>
        <end position="126"/>
    </location>
</feature>
<accession>A0A6P8AX45</accession>
<organism evidence="2 3">
    <name type="scientific">Pyricularia grisea</name>
    <name type="common">Crabgrass-specific blast fungus</name>
    <name type="synonym">Magnaporthe grisea</name>
    <dbReference type="NCBI Taxonomy" id="148305"/>
    <lineage>
        <taxon>Eukaryota</taxon>
        <taxon>Fungi</taxon>
        <taxon>Dikarya</taxon>
        <taxon>Ascomycota</taxon>
        <taxon>Pezizomycotina</taxon>
        <taxon>Sordariomycetes</taxon>
        <taxon>Sordariomycetidae</taxon>
        <taxon>Magnaporthales</taxon>
        <taxon>Pyriculariaceae</taxon>
        <taxon>Pyricularia</taxon>
    </lineage>
</organism>
<proteinExistence type="predicted"/>
<reference evidence="2 3" key="1">
    <citation type="journal article" date="2019" name="Mol. Biol. Evol.">
        <title>Blast fungal genomes show frequent chromosomal changes, gene gains and losses, and effector gene turnover.</title>
        <authorList>
            <person name="Gomez Luciano L.B."/>
            <person name="Jason Tsai I."/>
            <person name="Chuma I."/>
            <person name="Tosa Y."/>
            <person name="Chen Y.H."/>
            <person name="Li J.Y."/>
            <person name="Li M.Y."/>
            <person name="Jade Lu M.Y."/>
            <person name="Nakayashiki H."/>
            <person name="Li W.H."/>
        </authorList>
    </citation>
    <scope>NUCLEOTIDE SEQUENCE [LARGE SCALE GENOMIC DNA]</scope>
    <source>
        <strain evidence="2 3">NI907</strain>
    </source>
</reference>
<evidence type="ECO:0000313" key="3">
    <source>
        <dbReference type="RefSeq" id="XP_030979475.1"/>
    </source>
</evidence>
<dbReference type="Proteomes" id="UP000515153">
    <property type="component" value="Chromosome VII"/>
</dbReference>
<dbReference type="GeneID" id="41965370"/>
<dbReference type="AlphaFoldDB" id="A0A6P8AX45"/>
<evidence type="ECO:0000313" key="2">
    <source>
        <dbReference type="Proteomes" id="UP000515153"/>
    </source>
</evidence>
<evidence type="ECO:0000256" key="1">
    <source>
        <dbReference type="SAM" id="SignalP"/>
    </source>
</evidence>
<sequence length="126" mass="13829">MLSTLTRLLVLSVAATALALPTPSDIGNSQAAVERREVSTVDPINPASEVHGHADRKLQDRLVIERDPGLVGRSDNDLNPVVPHLQNVPAIPLDVDDLDQLQKRWFGSWVKDKWNKGTAGVKNFFS</sequence>
<keyword evidence="1" id="KW-0732">Signal</keyword>
<gene>
    <name evidence="3" type="ORF">PgNI_10491</name>
</gene>
<reference evidence="3" key="2">
    <citation type="submission" date="2019-10" db="EMBL/GenBank/DDBJ databases">
        <authorList>
            <consortium name="NCBI Genome Project"/>
        </authorList>
    </citation>
    <scope>NUCLEOTIDE SEQUENCE</scope>
    <source>
        <strain evidence="3">NI907</strain>
    </source>
</reference>
<keyword evidence="2" id="KW-1185">Reference proteome</keyword>
<feature type="signal peptide" evidence="1">
    <location>
        <begin position="1"/>
        <end position="19"/>
    </location>
</feature>
<dbReference type="KEGG" id="pgri:PgNI_10491"/>
<name>A0A6P8AX45_PYRGI</name>
<protein>
    <submittedName>
        <fullName evidence="3">Uncharacterized protein</fullName>
    </submittedName>
</protein>